<reference evidence="3 4" key="1">
    <citation type="submission" date="2014-10" db="EMBL/GenBank/DDBJ databases">
        <title>Whole Genome sequence of Corynebacterium auriscanis strain CIP 106629.</title>
        <authorList>
            <person name="Hassan S.S."/>
            <person name="Jamal S.B."/>
            <person name="Tiwari S."/>
            <person name="Oliveira L.D.C."/>
            <person name="Souza F."/>
            <person name="Mariano D.C."/>
            <person name="Almeida S."/>
            <person name="Dorella F."/>
            <person name="Pereira F."/>
            <person name="Carvalho A."/>
            <person name="Leal C.A."/>
            <person name="Soares S.D.C."/>
            <person name="Figueiredo H.C."/>
            <person name="Silva A."/>
            <person name="Azevedo V.A."/>
        </authorList>
    </citation>
    <scope>NUCLEOTIDE SEQUENCE [LARGE SCALE GENOMIC DNA]</scope>
    <source>
        <strain evidence="3 4">CIP 106629</strain>
    </source>
</reference>
<keyword evidence="1" id="KW-0808">Transferase</keyword>
<feature type="domain" description="Glycosyl transferase family 1" evidence="2">
    <location>
        <begin position="199"/>
        <end position="344"/>
    </location>
</feature>
<protein>
    <recommendedName>
        <fullName evidence="2">Glycosyl transferase family 1 domain-containing protein</fullName>
    </recommendedName>
</protein>
<dbReference type="Proteomes" id="UP000030145">
    <property type="component" value="Unassembled WGS sequence"/>
</dbReference>
<dbReference type="Pfam" id="PF00534">
    <property type="entry name" value="Glycos_transf_1"/>
    <property type="match status" value="1"/>
</dbReference>
<evidence type="ECO:0000313" key="3">
    <source>
        <dbReference type="EMBL" id="KGM18017.1"/>
    </source>
</evidence>
<evidence type="ECO:0000259" key="2">
    <source>
        <dbReference type="Pfam" id="PF00534"/>
    </source>
</evidence>
<dbReference type="Gene3D" id="3.40.50.2000">
    <property type="entry name" value="Glycogen Phosphorylase B"/>
    <property type="match status" value="1"/>
</dbReference>
<evidence type="ECO:0000256" key="1">
    <source>
        <dbReference type="ARBA" id="ARBA00022679"/>
    </source>
</evidence>
<dbReference type="AlphaFoldDB" id="A0A0A2DJT6"/>
<accession>A0A0A2DJT6</accession>
<proteinExistence type="predicted"/>
<comment type="caution">
    <text evidence="3">The sequence shown here is derived from an EMBL/GenBank/DDBJ whole genome shotgun (WGS) entry which is preliminary data.</text>
</comment>
<sequence length="371" mass="41690">MELIMTKKGNHVRDDRFDILLPELRPYFVEALAGQGQATIYGGKLTYAKNGLQTEDEIIKVSPKNAFIQGFRSRSNVVVVPEPLWFRQYPLTVPFITGVLLGRWVRLQTPRMGTICIDNAPPTAVLKLPDVVPVRLRKVLGSIVVLPQSLVISHWVFGTDAARDTYKELLGPVFDRWIAPRSRVVLPKPRQRGTTQGLPAQFAFIGRLSRFKGIPLMLDTWEKIAEARSDATLHIAGIGEMEEEVVEWARSRPEVTVEIDVTRERVFEILSRCGTHFQLSMPRKRGGEQVGSANLEALSMGLRLVVTSETGISEWLKTLGHVVVQPSISSENLANLILRELEQPWSPPAASFYGEDGLAYQHRILLEKLRL</sequence>
<name>A0A0A2DJT6_9CORY</name>
<gene>
    <name evidence="3" type="ORF">MA47_11040</name>
</gene>
<organism evidence="3 4">
    <name type="scientific">Corynebacterium auriscanis</name>
    <dbReference type="NCBI Taxonomy" id="99807"/>
    <lineage>
        <taxon>Bacteria</taxon>
        <taxon>Bacillati</taxon>
        <taxon>Actinomycetota</taxon>
        <taxon>Actinomycetes</taxon>
        <taxon>Mycobacteriales</taxon>
        <taxon>Corynebacteriaceae</taxon>
        <taxon>Corynebacterium</taxon>
    </lineage>
</organism>
<evidence type="ECO:0000313" key="4">
    <source>
        <dbReference type="Proteomes" id="UP000030145"/>
    </source>
</evidence>
<dbReference type="EMBL" id="JRVJ01000028">
    <property type="protein sequence ID" value="KGM18017.1"/>
    <property type="molecule type" value="Genomic_DNA"/>
</dbReference>
<dbReference type="SUPFAM" id="SSF53756">
    <property type="entry name" value="UDP-Glycosyltransferase/glycogen phosphorylase"/>
    <property type="match status" value="1"/>
</dbReference>
<keyword evidence="4" id="KW-1185">Reference proteome</keyword>
<dbReference type="InterPro" id="IPR001296">
    <property type="entry name" value="Glyco_trans_1"/>
</dbReference>
<dbReference type="GO" id="GO:0016757">
    <property type="term" value="F:glycosyltransferase activity"/>
    <property type="evidence" value="ECO:0007669"/>
    <property type="project" value="InterPro"/>
</dbReference>